<reference evidence="2 3" key="2">
    <citation type="journal article" date="2018" name="Nature">
        <title>Mutant phenotypes for thousands of bacterial genes of unknown function.</title>
        <authorList>
            <person name="Price M.N."/>
            <person name="Wetmore K.M."/>
            <person name="Waters R.J."/>
            <person name="Callaghan M."/>
            <person name="Ray J."/>
            <person name="Liu H."/>
            <person name="Kuehl J.V."/>
            <person name="Melnyk R.A."/>
            <person name="Lamson J.S."/>
            <person name="Suh Y."/>
            <person name="Carlson H.K."/>
            <person name="Esquivel Z."/>
            <person name="Sadeeshkumar H."/>
            <person name="Chakraborty R."/>
            <person name="Zane G.M."/>
            <person name="Rubin B.E."/>
            <person name="Wall J.D."/>
            <person name="Visel A."/>
            <person name="Bristow J."/>
            <person name="Blow M.J."/>
            <person name="Arkin A.P."/>
            <person name="Deutschbauer A.M."/>
        </authorList>
    </citation>
    <scope>NUCLEOTIDE SEQUENCE [LARGE SCALE GENOMIC DNA]</scope>
    <source>
        <strain evidence="2 3">FW300-N1B4</strain>
    </source>
</reference>
<sequence length="318" mass="35258">MSNDIDTLSAGELQPYDPGMPTLAPLSPSPDNWGHPDVLTNREIAEYQRQPQGPTLFGSPLPQGTTQQQVDQLLAQLGGSFMHDLGALGYPPAYINATIQFFTENATKPLQQVTRRHNFNLHGQDDGLGNAFGNMVAQLSGTQKARQSFVTTAIQWLAKVSQKLLGQQHVPTAHGSAPNSAEGLLGQLSEADYNRVVEINNQAQAKTMNYLAAKYGQYSVKEVIRIANDYLVHLPEKEREHFDQFSTGWVHMMNTPETIDFLYNAAIGANNIPQDGAGLARELAEFEAMLRIPSERKKYLNDPQLQARYRQLLTLRDG</sequence>
<name>A0A162BIM4_PSEFL</name>
<reference evidence="3" key="1">
    <citation type="submission" date="2016-03" db="EMBL/GenBank/DDBJ databases">
        <authorList>
            <person name="Ray J."/>
            <person name="Price M."/>
            <person name="Deutschbauer A."/>
        </authorList>
    </citation>
    <scope>NUCLEOTIDE SEQUENCE [LARGE SCALE GENOMIC DNA]</scope>
    <source>
        <strain evidence="3">FW300-N1B4</strain>
    </source>
</reference>
<dbReference type="OrthoDB" id="7032402at2"/>
<dbReference type="EMBL" id="LUKJ01000003">
    <property type="protein sequence ID" value="KZN16203.1"/>
    <property type="molecule type" value="Genomic_DNA"/>
</dbReference>
<evidence type="ECO:0000256" key="1">
    <source>
        <dbReference type="SAM" id="MobiDB-lite"/>
    </source>
</evidence>
<dbReference type="RefSeq" id="WP_063341391.1">
    <property type="nucleotide sequence ID" value="NZ_LUKJ01000003.1"/>
</dbReference>
<proteinExistence type="predicted"/>
<dbReference type="Proteomes" id="UP000076489">
    <property type="component" value="Unassembled WGS sequence"/>
</dbReference>
<dbReference type="AlphaFoldDB" id="A0A162BIM4"/>
<gene>
    <name evidence="2" type="ORF">A1D17_08550</name>
</gene>
<feature type="region of interest" description="Disordered" evidence="1">
    <location>
        <begin position="1"/>
        <end position="37"/>
    </location>
</feature>
<organism evidence="2 3">
    <name type="scientific">Pseudomonas fluorescens</name>
    <dbReference type="NCBI Taxonomy" id="294"/>
    <lineage>
        <taxon>Bacteria</taxon>
        <taxon>Pseudomonadati</taxon>
        <taxon>Pseudomonadota</taxon>
        <taxon>Gammaproteobacteria</taxon>
        <taxon>Pseudomonadales</taxon>
        <taxon>Pseudomonadaceae</taxon>
        <taxon>Pseudomonas</taxon>
    </lineage>
</organism>
<comment type="caution">
    <text evidence="2">The sequence shown here is derived from an EMBL/GenBank/DDBJ whole genome shotgun (WGS) entry which is preliminary data.</text>
</comment>
<evidence type="ECO:0000313" key="3">
    <source>
        <dbReference type="Proteomes" id="UP000076489"/>
    </source>
</evidence>
<protein>
    <submittedName>
        <fullName evidence="2">Uncharacterized protein</fullName>
    </submittedName>
</protein>
<evidence type="ECO:0000313" key="2">
    <source>
        <dbReference type="EMBL" id="KZN16203.1"/>
    </source>
</evidence>
<accession>A0A162BIM4</accession>